<comment type="caution">
    <text evidence="2">The sequence shown here is derived from an EMBL/GenBank/DDBJ whole genome shotgun (WGS) entry which is preliminary data.</text>
</comment>
<dbReference type="Proteomes" id="UP001210925">
    <property type="component" value="Unassembled WGS sequence"/>
</dbReference>
<evidence type="ECO:0000313" key="2">
    <source>
        <dbReference type="EMBL" id="KAJ3260117.1"/>
    </source>
</evidence>
<dbReference type="InterPro" id="IPR052201">
    <property type="entry name" value="LRR-containing_regulator"/>
</dbReference>
<organism evidence="2 3">
    <name type="scientific">Boothiomyces macroporosus</name>
    <dbReference type="NCBI Taxonomy" id="261099"/>
    <lineage>
        <taxon>Eukaryota</taxon>
        <taxon>Fungi</taxon>
        <taxon>Fungi incertae sedis</taxon>
        <taxon>Chytridiomycota</taxon>
        <taxon>Chytridiomycota incertae sedis</taxon>
        <taxon>Chytridiomycetes</taxon>
        <taxon>Rhizophydiales</taxon>
        <taxon>Terramycetaceae</taxon>
        <taxon>Boothiomyces</taxon>
    </lineage>
</organism>
<protein>
    <submittedName>
        <fullName evidence="2">Uncharacterized protein</fullName>
    </submittedName>
</protein>
<evidence type="ECO:0000313" key="3">
    <source>
        <dbReference type="Proteomes" id="UP001210925"/>
    </source>
</evidence>
<dbReference type="PANTHER" id="PTHR24111">
    <property type="entry name" value="LEUCINE-RICH REPEAT-CONTAINING PROTEIN 34"/>
    <property type="match status" value="1"/>
</dbReference>
<name>A0AAD5UJR9_9FUNG</name>
<dbReference type="Gene3D" id="3.80.10.10">
    <property type="entry name" value="Ribonuclease Inhibitor"/>
    <property type="match status" value="2"/>
</dbReference>
<evidence type="ECO:0000256" key="1">
    <source>
        <dbReference type="ARBA" id="ARBA00022737"/>
    </source>
</evidence>
<keyword evidence="3" id="KW-1185">Reference proteome</keyword>
<dbReference type="Pfam" id="PF13516">
    <property type="entry name" value="LRR_6"/>
    <property type="match status" value="1"/>
</dbReference>
<dbReference type="InterPro" id="IPR001611">
    <property type="entry name" value="Leu-rich_rpt"/>
</dbReference>
<keyword evidence="1" id="KW-0677">Repeat</keyword>
<accession>A0AAD5UJR9</accession>
<dbReference type="EMBL" id="JADGKB010000013">
    <property type="protein sequence ID" value="KAJ3260117.1"/>
    <property type="molecule type" value="Genomic_DNA"/>
</dbReference>
<reference evidence="2" key="1">
    <citation type="submission" date="2020-05" db="EMBL/GenBank/DDBJ databases">
        <title>Phylogenomic resolution of chytrid fungi.</title>
        <authorList>
            <person name="Stajich J.E."/>
            <person name="Amses K."/>
            <person name="Simmons R."/>
            <person name="Seto K."/>
            <person name="Myers J."/>
            <person name="Bonds A."/>
            <person name="Quandt C.A."/>
            <person name="Barry K."/>
            <person name="Liu P."/>
            <person name="Grigoriev I."/>
            <person name="Longcore J.E."/>
            <person name="James T.Y."/>
        </authorList>
    </citation>
    <scope>NUCLEOTIDE SEQUENCE</scope>
    <source>
        <strain evidence="2">PLAUS21</strain>
    </source>
</reference>
<gene>
    <name evidence="2" type="ORF">HK103_001193</name>
</gene>
<sequence>MNHPHKHIYAKLNEINKRFPVINEKDPEFQRETQELIQMFKDVQAFRISGEERSTTLKLLHYCLSKQPVKELALLNDCIDVSIFHSIITLPLETLVIYAFKNITNNWTGTKFHTLRINESKIEKNFFVGLKDNVDLQALSLYDDGLEDEQASEIAEFLSKSSLKELDLSLNNFSKVGFRKIVEQLRKSHLEVFNISYNPIGSGLGFLVDINLKILVLDGVDMDIDGVQPFAKSLKSNLKLTHLSLENSTFTLEAVKCLFEAIAFNICIHTLNLMDIKVEGYYFDSLSEMIKKNRGIRMLKLDDDELDYEGNRYITHIDTGNSESDSEDEEEDGLDELLYRNKEAQHHGYLEVVKHKHLIDLLNLPTELQYMVFAVFSLHCKIPYSHIHGLYQSFQLGNDAVMRHIFDLVRE</sequence>
<dbReference type="PANTHER" id="PTHR24111:SF0">
    <property type="entry name" value="LEUCINE-RICH REPEAT-CONTAINING PROTEIN"/>
    <property type="match status" value="1"/>
</dbReference>
<dbReference type="InterPro" id="IPR032675">
    <property type="entry name" value="LRR_dom_sf"/>
</dbReference>
<dbReference type="AlphaFoldDB" id="A0AAD5UJR9"/>
<proteinExistence type="predicted"/>
<dbReference type="SUPFAM" id="SSF52047">
    <property type="entry name" value="RNI-like"/>
    <property type="match status" value="1"/>
</dbReference>